<dbReference type="PANTHER" id="PTHR40758:SF1">
    <property type="entry name" value="CONSERVED PROTEIN"/>
    <property type="match status" value="1"/>
</dbReference>
<dbReference type="Pfam" id="PF11716">
    <property type="entry name" value="MDMPI_N"/>
    <property type="match status" value="1"/>
</dbReference>
<accession>A0ABP6AQN9</accession>
<keyword evidence="3" id="KW-1185">Reference proteome</keyword>
<name>A0ABP6AQN9_9ACTN</name>
<organism evidence="2 3">
    <name type="scientific">Pilimelia columellifera subsp. columellifera</name>
    <dbReference type="NCBI Taxonomy" id="706583"/>
    <lineage>
        <taxon>Bacteria</taxon>
        <taxon>Bacillati</taxon>
        <taxon>Actinomycetota</taxon>
        <taxon>Actinomycetes</taxon>
        <taxon>Micromonosporales</taxon>
        <taxon>Micromonosporaceae</taxon>
        <taxon>Pilimelia</taxon>
    </lineage>
</organism>
<comment type="caution">
    <text evidence="2">The sequence shown here is derived from an EMBL/GenBank/DDBJ whole genome shotgun (WGS) entry which is preliminary data.</text>
</comment>
<gene>
    <name evidence="2" type="ORF">GCM10010201_17910</name>
</gene>
<evidence type="ECO:0000313" key="2">
    <source>
        <dbReference type="EMBL" id="GAA2520728.1"/>
    </source>
</evidence>
<dbReference type="EMBL" id="BAAARY010000006">
    <property type="protein sequence ID" value="GAA2520728.1"/>
    <property type="molecule type" value="Genomic_DNA"/>
</dbReference>
<dbReference type="InterPro" id="IPR024344">
    <property type="entry name" value="MDMPI_metal-binding"/>
</dbReference>
<dbReference type="InterPro" id="IPR017517">
    <property type="entry name" value="Maleyloyr_isom"/>
</dbReference>
<evidence type="ECO:0000259" key="1">
    <source>
        <dbReference type="Pfam" id="PF11716"/>
    </source>
</evidence>
<reference evidence="3" key="1">
    <citation type="journal article" date="2019" name="Int. J. Syst. Evol. Microbiol.">
        <title>The Global Catalogue of Microorganisms (GCM) 10K type strain sequencing project: providing services to taxonomists for standard genome sequencing and annotation.</title>
        <authorList>
            <consortium name="The Broad Institute Genomics Platform"/>
            <consortium name="The Broad Institute Genome Sequencing Center for Infectious Disease"/>
            <person name="Wu L."/>
            <person name="Ma J."/>
        </authorList>
    </citation>
    <scope>NUCLEOTIDE SEQUENCE [LARGE SCALE GENOMIC DNA]</scope>
    <source>
        <strain evidence="3">JCM 3367</strain>
    </source>
</reference>
<dbReference type="SUPFAM" id="SSF109854">
    <property type="entry name" value="DinB/YfiT-like putative metalloenzymes"/>
    <property type="match status" value="1"/>
</dbReference>
<dbReference type="GO" id="GO:0016853">
    <property type="term" value="F:isomerase activity"/>
    <property type="evidence" value="ECO:0007669"/>
    <property type="project" value="UniProtKB-KW"/>
</dbReference>
<dbReference type="Proteomes" id="UP001499978">
    <property type="component" value="Unassembled WGS sequence"/>
</dbReference>
<evidence type="ECO:0000313" key="3">
    <source>
        <dbReference type="Proteomes" id="UP001499978"/>
    </source>
</evidence>
<proteinExistence type="predicted"/>
<dbReference type="NCBIfam" id="TIGR03083">
    <property type="entry name" value="maleylpyruvate isomerase family mycothiol-dependent enzyme"/>
    <property type="match status" value="1"/>
</dbReference>
<dbReference type="PANTHER" id="PTHR40758">
    <property type="entry name" value="CONSERVED PROTEIN"/>
    <property type="match status" value="1"/>
</dbReference>
<dbReference type="RefSeq" id="WP_344171155.1">
    <property type="nucleotide sequence ID" value="NZ_BAAARY010000006.1"/>
</dbReference>
<protein>
    <submittedName>
        <fullName evidence="2">Maleylpyruvate isomerase family mycothiol-dependent enzyme</fullName>
    </submittedName>
</protein>
<feature type="domain" description="Mycothiol-dependent maleylpyruvate isomerase metal-binding" evidence="1">
    <location>
        <begin position="15"/>
        <end position="138"/>
    </location>
</feature>
<sequence>MHRLHGDKEFWLAGLRAEGAAFRAAATTAPPDVVVPGCPGWTVETLTAHLGSFYSWVRQHVERGVTEPPSAFADHRADVPAWPATLSWWDDEHLMLMSCLEPLDPTTPAWNWAPQAKKAGFWFRRTALDTAVHRWDLQSATGAAQPIESKLAADGVSEILDTWLPAGRRQGPTDLNGVVHLVATDLAQEWYVRLRGEGISLLDTDTILDTDDHHPRAHAAGAASDLLLSLFGRVPSRSLAVTGDASLLGALHAG</sequence>
<dbReference type="InterPro" id="IPR034660">
    <property type="entry name" value="DinB/YfiT-like"/>
</dbReference>
<keyword evidence="2" id="KW-0413">Isomerase</keyword>